<comment type="caution">
    <text evidence="1">The sequence shown here is derived from an EMBL/GenBank/DDBJ whole genome shotgun (WGS) entry which is preliminary data.</text>
</comment>
<sequence>MSWTALTAALVLVVLDFKDARPSLEKIYQISYPLIFFCGMFIMVDGFNRTGIPTTPWNLTEPQARINHRHRTFFPCHSFPF</sequence>
<proteinExistence type="predicted"/>
<name>A0ACC0HZ82_9ERIC</name>
<keyword evidence="2" id="KW-1185">Reference proteome</keyword>
<dbReference type="EMBL" id="CM045759">
    <property type="protein sequence ID" value="KAI8018526.1"/>
    <property type="molecule type" value="Genomic_DNA"/>
</dbReference>
<dbReference type="Proteomes" id="UP001060215">
    <property type="component" value="Chromosome 2"/>
</dbReference>
<evidence type="ECO:0000313" key="1">
    <source>
        <dbReference type="EMBL" id="KAI8018526.1"/>
    </source>
</evidence>
<accession>A0ACC0HZ82</accession>
<protein>
    <submittedName>
        <fullName evidence="1">Silicon efflux transporter LSI3</fullName>
    </submittedName>
</protein>
<organism evidence="1 2">
    <name type="scientific">Camellia lanceoleosa</name>
    <dbReference type="NCBI Taxonomy" id="1840588"/>
    <lineage>
        <taxon>Eukaryota</taxon>
        <taxon>Viridiplantae</taxon>
        <taxon>Streptophyta</taxon>
        <taxon>Embryophyta</taxon>
        <taxon>Tracheophyta</taxon>
        <taxon>Spermatophyta</taxon>
        <taxon>Magnoliopsida</taxon>
        <taxon>eudicotyledons</taxon>
        <taxon>Gunneridae</taxon>
        <taxon>Pentapetalae</taxon>
        <taxon>asterids</taxon>
        <taxon>Ericales</taxon>
        <taxon>Theaceae</taxon>
        <taxon>Camellia</taxon>
    </lineage>
</organism>
<evidence type="ECO:0000313" key="2">
    <source>
        <dbReference type="Proteomes" id="UP001060215"/>
    </source>
</evidence>
<gene>
    <name evidence="1" type="ORF">LOK49_LG04G00162</name>
</gene>
<reference evidence="1 2" key="1">
    <citation type="journal article" date="2022" name="Plant J.">
        <title>Chromosome-level genome of Camellia lanceoleosa provides a valuable resource for understanding genome evolution and self-incompatibility.</title>
        <authorList>
            <person name="Gong W."/>
            <person name="Xiao S."/>
            <person name="Wang L."/>
            <person name="Liao Z."/>
            <person name="Chang Y."/>
            <person name="Mo W."/>
            <person name="Hu G."/>
            <person name="Li W."/>
            <person name="Zhao G."/>
            <person name="Zhu H."/>
            <person name="Hu X."/>
            <person name="Ji K."/>
            <person name="Xiang X."/>
            <person name="Song Q."/>
            <person name="Yuan D."/>
            <person name="Jin S."/>
            <person name="Zhang L."/>
        </authorList>
    </citation>
    <scope>NUCLEOTIDE SEQUENCE [LARGE SCALE GENOMIC DNA]</scope>
    <source>
        <strain evidence="1">SQ_2022a</strain>
    </source>
</reference>